<organism evidence="1 2">
    <name type="scientific">Sporormia fimetaria CBS 119925</name>
    <dbReference type="NCBI Taxonomy" id="1340428"/>
    <lineage>
        <taxon>Eukaryota</taxon>
        <taxon>Fungi</taxon>
        <taxon>Dikarya</taxon>
        <taxon>Ascomycota</taxon>
        <taxon>Pezizomycotina</taxon>
        <taxon>Dothideomycetes</taxon>
        <taxon>Pleosporomycetidae</taxon>
        <taxon>Pleosporales</taxon>
        <taxon>Sporormiaceae</taxon>
        <taxon>Sporormia</taxon>
    </lineage>
</organism>
<dbReference type="AlphaFoldDB" id="A0A6A6V391"/>
<dbReference type="OrthoDB" id="3795653at2759"/>
<dbReference type="Proteomes" id="UP000799440">
    <property type="component" value="Unassembled WGS sequence"/>
</dbReference>
<proteinExistence type="predicted"/>
<name>A0A6A6V391_9PLEO</name>
<evidence type="ECO:0000313" key="2">
    <source>
        <dbReference type="Proteomes" id="UP000799440"/>
    </source>
</evidence>
<keyword evidence="2" id="KW-1185">Reference proteome</keyword>
<dbReference type="EMBL" id="MU006589">
    <property type="protein sequence ID" value="KAF2744319.1"/>
    <property type="molecule type" value="Genomic_DNA"/>
</dbReference>
<gene>
    <name evidence="1" type="ORF">M011DRAFT_460886</name>
</gene>
<accession>A0A6A6V391</accession>
<evidence type="ECO:0000313" key="1">
    <source>
        <dbReference type="EMBL" id="KAF2744319.1"/>
    </source>
</evidence>
<evidence type="ECO:0008006" key="3">
    <source>
        <dbReference type="Google" id="ProtNLM"/>
    </source>
</evidence>
<protein>
    <recommendedName>
        <fullName evidence="3">F-box domain-containing protein</fullName>
    </recommendedName>
</protein>
<sequence length="416" mass="46466">MPKKPLGWTPSSAFLSRFLKGRKPGTGILPLLPTELVQLIAEDLTIDGLGNLRLTCKTLEAKLMWFFTDLYFKTIAFVPSRYGLQALAAISESRLGQCVEHLIFAHACYEGVEVLVYESTPAEDDIVDAMHAYATDNRRMRLTGEDVIMIRKAIRNLSNVRTLMFLDDFTPVYPRNARIHGYNYLYQKVGAGCVEFEDSVPIDVTNSMSRVFAIVLQAVQEADLKIEIVNASAGSEESFVCCPVEFPITPTAFSSLHVLRIPIANLQIIMGPVGRGLYLDRLESFLAQLPRLRIFGVSFGYQNGASDFIEHLIAREAVAEVPLLELQGFAICSHKLVDVLRSVHSSFKGLTLWNVCLVHGSWIDIVEGVIQRQGSLNWLDIRKGDELDEDLFVEVEEGMTAANKTALLALDRHSHY</sequence>
<reference evidence="1" key="1">
    <citation type="journal article" date="2020" name="Stud. Mycol.">
        <title>101 Dothideomycetes genomes: a test case for predicting lifestyles and emergence of pathogens.</title>
        <authorList>
            <person name="Haridas S."/>
            <person name="Albert R."/>
            <person name="Binder M."/>
            <person name="Bloem J."/>
            <person name="Labutti K."/>
            <person name="Salamov A."/>
            <person name="Andreopoulos B."/>
            <person name="Baker S."/>
            <person name="Barry K."/>
            <person name="Bills G."/>
            <person name="Bluhm B."/>
            <person name="Cannon C."/>
            <person name="Castanera R."/>
            <person name="Culley D."/>
            <person name="Daum C."/>
            <person name="Ezra D."/>
            <person name="Gonzalez J."/>
            <person name="Henrissat B."/>
            <person name="Kuo A."/>
            <person name="Liang C."/>
            <person name="Lipzen A."/>
            <person name="Lutzoni F."/>
            <person name="Magnuson J."/>
            <person name="Mondo S."/>
            <person name="Nolan M."/>
            <person name="Ohm R."/>
            <person name="Pangilinan J."/>
            <person name="Park H.-J."/>
            <person name="Ramirez L."/>
            <person name="Alfaro M."/>
            <person name="Sun H."/>
            <person name="Tritt A."/>
            <person name="Yoshinaga Y."/>
            <person name="Zwiers L.-H."/>
            <person name="Turgeon B."/>
            <person name="Goodwin S."/>
            <person name="Spatafora J."/>
            <person name="Crous P."/>
            <person name="Grigoriev I."/>
        </authorList>
    </citation>
    <scope>NUCLEOTIDE SEQUENCE</scope>
    <source>
        <strain evidence="1">CBS 119925</strain>
    </source>
</reference>